<dbReference type="InterPro" id="IPR004358">
    <property type="entry name" value="Sig_transdc_His_kin-like_C"/>
</dbReference>
<dbReference type="GO" id="GO:0000155">
    <property type="term" value="F:phosphorelay sensor kinase activity"/>
    <property type="evidence" value="ECO:0007669"/>
    <property type="project" value="InterPro"/>
</dbReference>
<dbReference type="PRINTS" id="PR00344">
    <property type="entry name" value="BCTRLSENSOR"/>
</dbReference>
<keyword evidence="5" id="KW-0808">Transferase</keyword>
<dbReference type="InterPro" id="IPR036097">
    <property type="entry name" value="HisK_dim/P_sf"/>
</dbReference>
<dbReference type="InterPro" id="IPR036890">
    <property type="entry name" value="HATPase_C_sf"/>
</dbReference>
<evidence type="ECO:0000313" key="17">
    <source>
        <dbReference type="EMBL" id="MBR0597747.1"/>
    </source>
</evidence>
<dbReference type="InterPro" id="IPR050398">
    <property type="entry name" value="HssS/ArlS-like"/>
</dbReference>
<keyword evidence="8 14" id="KW-1133">Transmembrane helix</keyword>
<comment type="function">
    <text evidence="12">Member of the two-component regulatory system HssS/HssR involved in intracellular heme homeostasis and tempering of staphylococcal virulence. HssS functions as a heme sensor histidine kinase which is autophosphorylated at a histidine residue and transfers its phosphate group to an aspartate residue of HssR. HssR/HssS activates the expression of hrtAB, an efflux pump, in response to extracellular heme, hemin, hemoglobin or blood.</text>
</comment>
<dbReference type="Pfam" id="PF00512">
    <property type="entry name" value="HisKA"/>
    <property type="match status" value="1"/>
</dbReference>
<evidence type="ECO:0000259" key="16">
    <source>
        <dbReference type="PROSITE" id="PS50885"/>
    </source>
</evidence>
<name>A0A8J7VZ19_9FIRM</name>
<dbReference type="InterPro" id="IPR003661">
    <property type="entry name" value="HisK_dim/P_dom"/>
</dbReference>
<dbReference type="EMBL" id="JAGSND010000004">
    <property type="protein sequence ID" value="MBR0597747.1"/>
    <property type="molecule type" value="Genomic_DNA"/>
</dbReference>
<evidence type="ECO:0000256" key="2">
    <source>
        <dbReference type="ARBA" id="ARBA00004141"/>
    </source>
</evidence>
<sequence length="431" mass="49087">MKTLKMKMVVWLLGIMIISCLATFIGAVFISNKTLSDEIMQTQHSMAKSLLELKSKTELSNGEIIKMTSNSMYRARIMDEFEAASLDPEIRKDLDQGEIVFVSKQLFPIATTYFTLGGDIIKINTRNSPNAFQVFRNRVALVLISSLVLSCLILTLVAGRMLRPIHRLTAATQEVAKGEFDVCLEINTKDEIGTLTKNFNQMVKELKKMEYLQKDFIRNVSHEFKTPIASIQGFARLLQKQGLTKEEQAEYSGIIAEEAERLSKLTYSILKLSKLENQDNVNYREFALDEQIRSVVVLLEPQWSRKKLTFDVDMVAVTYQGDEELLQQVWMNLIENAIKFSRLESQIKIGLSQQNGFVEVKIKDQGIGMTEETKQHIFERFYQGSTDHSVEGNGLGLSIVKRIVELCHGEIEVESKRDQGTVFTVRLFSEI</sequence>
<evidence type="ECO:0000256" key="3">
    <source>
        <dbReference type="ARBA" id="ARBA00012438"/>
    </source>
</evidence>
<organism evidence="17 18">
    <name type="scientific">Sinanaerobacter chloroacetimidivorans</name>
    <dbReference type="NCBI Taxonomy" id="2818044"/>
    <lineage>
        <taxon>Bacteria</taxon>
        <taxon>Bacillati</taxon>
        <taxon>Bacillota</taxon>
        <taxon>Clostridia</taxon>
        <taxon>Peptostreptococcales</taxon>
        <taxon>Anaerovoracaceae</taxon>
        <taxon>Sinanaerobacter</taxon>
    </lineage>
</organism>
<feature type="transmembrane region" description="Helical" evidence="14">
    <location>
        <begin position="139"/>
        <end position="158"/>
    </location>
</feature>
<evidence type="ECO:0000313" key="18">
    <source>
        <dbReference type="Proteomes" id="UP000675664"/>
    </source>
</evidence>
<protein>
    <recommendedName>
        <fullName evidence="13">Heme sensor protein HssS</fullName>
        <ecNumber evidence="3">2.7.13.3</ecNumber>
    </recommendedName>
</protein>
<dbReference type="EC" id="2.7.13.3" evidence="3"/>
<dbReference type="Pfam" id="PF02518">
    <property type="entry name" value="HATPase_c"/>
    <property type="match status" value="1"/>
</dbReference>
<dbReference type="PANTHER" id="PTHR45528:SF11">
    <property type="entry name" value="HISTIDINE KINASE"/>
    <property type="match status" value="1"/>
</dbReference>
<evidence type="ECO:0000256" key="13">
    <source>
        <dbReference type="ARBA" id="ARBA00040841"/>
    </source>
</evidence>
<dbReference type="SMART" id="SM00304">
    <property type="entry name" value="HAMP"/>
    <property type="match status" value="1"/>
</dbReference>
<evidence type="ECO:0000256" key="1">
    <source>
        <dbReference type="ARBA" id="ARBA00000085"/>
    </source>
</evidence>
<keyword evidence="18" id="KW-1185">Reference proteome</keyword>
<dbReference type="CDD" id="cd06225">
    <property type="entry name" value="HAMP"/>
    <property type="match status" value="1"/>
</dbReference>
<dbReference type="AlphaFoldDB" id="A0A8J7VZ19"/>
<evidence type="ECO:0000256" key="8">
    <source>
        <dbReference type="ARBA" id="ARBA00022989"/>
    </source>
</evidence>
<evidence type="ECO:0000256" key="14">
    <source>
        <dbReference type="SAM" id="Phobius"/>
    </source>
</evidence>
<gene>
    <name evidence="17" type="ORF">KCX82_07680</name>
</gene>
<keyword evidence="11 14" id="KW-0472">Membrane</keyword>
<dbReference type="GO" id="GO:0005886">
    <property type="term" value="C:plasma membrane"/>
    <property type="evidence" value="ECO:0007669"/>
    <property type="project" value="TreeGrafter"/>
</dbReference>
<evidence type="ECO:0000256" key="9">
    <source>
        <dbReference type="ARBA" id="ARBA00023012"/>
    </source>
</evidence>
<dbReference type="PROSITE" id="PS50885">
    <property type="entry name" value="HAMP"/>
    <property type="match status" value="1"/>
</dbReference>
<dbReference type="PROSITE" id="PS50109">
    <property type="entry name" value="HIS_KIN"/>
    <property type="match status" value="1"/>
</dbReference>
<comment type="caution">
    <text evidence="17">The sequence shown here is derived from an EMBL/GenBank/DDBJ whole genome shotgun (WGS) entry which is preliminary data.</text>
</comment>
<keyword evidence="10" id="KW-0843">Virulence</keyword>
<evidence type="ECO:0000259" key="15">
    <source>
        <dbReference type="PROSITE" id="PS50109"/>
    </source>
</evidence>
<dbReference type="SUPFAM" id="SSF55874">
    <property type="entry name" value="ATPase domain of HSP90 chaperone/DNA topoisomerase II/histidine kinase"/>
    <property type="match status" value="1"/>
</dbReference>
<dbReference type="Proteomes" id="UP000675664">
    <property type="component" value="Unassembled WGS sequence"/>
</dbReference>
<dbReference type="FunFam" id="1.10.287.130:FF:000001">
    <property type="entry name" value="Two-component sensor histidine kinase"/>
    <property type="match status" value="1"/>
</dbReference>
<dbReference type="SUPFAM" id="SSF158472">
    <property type="entry name" value="HAMP domain-like"/>
    <property type="match status" value="1"/>
</dbReference>
<dbReference type="CDD" id="cd00082">
    <property type="entry name" value="HisKA"/>
    <property type="match status" value="1"/>
</dbReference>
<dbReference type="SMART" id="SM00387">
    <property type="entry name" value="HATPase_c"/>
    <property type="match status" value="1"/>
</dbReference>
<feature type="transmembrane region" description="Helical" evidence="14">
    <location>
        <begin position="9"/>
        <end position="30"/>
    </location>
</feature>
<evidence type="ECO:0000256" key="7">
    <source>
        <dbReference type="ARBA" id="ARBA00022777"/>
    </source>
</evidence>
<dbReference type="Gene3D" id="3.30.565.10">
    <property type="entry name" value="Histidine kinase-like ATPase, C-terminal domain"/>
    <property type="match status" value="1"/>
</dbReference>
<keyword evidence="7 17" id="KW-0418">Kinase</keyword>
<dbReference type="FunFam" id="3.30.565.10:FF:000006">
    <property type="entry name" value="Sensor histidine kinase WalK"/>
    <property type="match status" value="1"/>
</dbReference>
<dbReference type="InterPro" id="IPR003594">
    <property type="entry name" value="HATPase_dom"/>
</dbReference>
<dbReference type="InterPro" id="IPR003660">
    <property type="entry name" value="HAMP_dom"/>
</dbReference>
<dbReference type="Gene3D" id="1.10.287.130">
    <property type="match status" value="1"/>
</dbReference>
<accession>A0A8J7VZ19</accession>
<dbReference type="Gene3D" id="6.10.340.10">
    <property type="match status" value="1"/>
</dbReference>
<evidence type="ECO:0000256" key="12">
    <source>
        <dbReference type="ARBA" id="ARBA00037219"/>
    </source>
</evidence>
<dbReference type="Pfam" id="PF00672">
    <property type="entry name" value="HAMP"/>
    <property type="match status" value="1"/>
</dbReference>
<dbReference type="PROSITE" id="PS51257">
    <property type="entry name" value="PROKAR_LIPOPROTEIN"/>
    <property type="match status" value="1"/>
</dbReference>
<comment type="catalytic activity">
    <reaction evidence="1">
        <text>ATP + protein L-histidine = ADP + protein N-phospho-L-histidine.</text>
        <dbReference type="EC" id="2.7.13.3"/>
    </reaction>
</comment>
<dbReference type="InterPro" id="IPR005467">
    <property type="entry name" value="His_kinase_dom"/>
</dbReference>
<dbReference type="SMART" id="SM00388">
    <property type="entry name" value="HisKA"/>
    <property type="match status" value="1"/>
</dbReference>
<evidence type="ECO:0000256" key="11">
    <source>
        <dbReference type="ARBA" id="ARBA00023136"/>
    </source>
</evidence>
<evidence type="ECO:0000256" key="6">
    <source>
        <dbReference type="ARBA" id="ARBA00022692"/>
    </source>
</evidence>
<dbReference type="CDD" id="cd00075">
    <property type="entry name" value="HATPase"/>
    <property type="match status" value="1"/>
</dbReference>
<feature type="domain" description="HAMP" evidence="16">
    <location>
        <begin position="159"/>
        <end position="211"/>
    </location>
</feature>
<reference evidence="17" key="1">
    <citation type="submission" date="2021-04" db="EMBL/GenBank/DDBJ databases">
        <title>Sinoanaerobacter chloroacetimidivorans sp. nov., an obligate anaerobic bacterium isolated from anaerobic sludge.</title>
        <authorList>
            <person name="Bao Y."/>
        </authorList>
    </citation>
    <scope>NUCLEOTIDE SEQUENCE</scope>
    <source>
        <strain evidence="17">BAD-6</strain>
    </source>
</reference>
<dbReference type="SUPFAM" id="SSF47384">
    <property type="entry name" value="Homodimeric domain of signal transducing histidine kinase"/>
    <property type="match status" value="1"/>
</dbReference>
<feature type="domain" description="Histidine kinase" evidence="15">
    <location>
        <begin position="219"/>
        <end position="431"/>
    </location>
</feature>
<reference evidence="17" key="2">
    <citation type="submission" date="2021-04" db="EMBL/GenBank/DDBJ databases">
        <authorList>
            <person name="Liu J."/>
        </authorList>
    </citation>
    <scope>NUCLEOTIDE SEQUENCE</scope>
    <source>
        <strain evidence="17">BAD-6</strain>
    </source>
</reference>
<comment type="subcellular location">
    <subcellularLocation>
        <location evidence="2">Membrane</location>
        <topology evidence="2">Multi-pass membrane protein</topology>
    </subcellularLocation>
</comment>
<proteinExistence type="predicted"/>
<evidence type="ECO:0000256" key="10">
    <source>
        <dbReference type="ARBA" id="ARBA00023026"/>
    </source>
</evidence>
<dbReference type="RefSeq" id="WP_227017880.1">
    <property type="nucleotide sequence ID" value="NZ_JAGSND010000004.1"/>
</dbReference>
<keyword evidence="6 14" id="KW-0812">Transmembrane</keyword>
<keyword evidence="9" id="KW-0902">Two-component regulatory system</keyword>
<dbReference type="PANTHER" id="PTHR45528">
    <property type="entry name" value="SENSOR HISTIDINE KINASE CPXA"/>
    <property type="match status" value="1"/>
</dbReference>
<evidence type="ECO:0000256" key="5">
    <source>
        <dbReference type="ARBA" id="ARBA00022679"/>
    </source>
</evidence>
<evidence type="ECO:0000256" key="4">
    <source>
        <dbReference type="ARBA" id="ARBA00022553"/>
    </source>
</evidence>
<keyword evidence="4" id="KW-0597">Phosphoprotein</keyword>